<evidence type="ECO:0000313" key="2">
    <source>
        <dbReference type="EMBL" id="CAI9736245.1"/>
    </source>
</evidence>
<evidence type="ECO:0000256" key="1">
    <source>
        <dbReference type="SAM" id="Phobius"/>
    </source>
</evidence>
<dbReference type="Proteomes" id="UP001162480">
    <property type="component" value="Chromosome 18"/>
</dbReference>
<dbReference type="AlphaFoldDB" id="A0AA36BL02"/>
<organism evidence="2 3">
    <name type="scientific">Octopus vulgaris</name>
    <name type="common">Common octopus</name>
    <dbReference type="NCBI Taxonomy" id="6645"/>
    <lineage>
        <taxon>Eukaryota</taxon>
        <taxon>Metazoa</taxon>
        <taxon>Spiralia</taxon>
        <taxon>Lophotrochozoa</taxon>
        <taxon>Mollusca</taxon>
        <taxon>Cephalopoda</taxon>
        <taxon>Coleoidea</taxon>
        <taxon>Octopodiformes</taxon>
        <taxon>Octopoda</taxon>
        <taxon>Incirrata</taxon>
        <taxon>Octopodidae</taxon>
        <taxon>Octopus</taxon>
    </lineage>
</organism>
<keyword evidence="3" id="KW-1185">Reference proteome</keyword>
<keyword evidence="1" id="KW-1133">Transmembrane helix</keyword>
<sequence>MSQEAGNYSIGKNVKKEADELRGYSDPGLELIDVFATFPVVGVVSLVILRNVFGVVLIAEHADRSLEVFSFIPIADIHFLYFSLCYEVPDFSAPFPYYDI</sequence>
<name>A0AA36BL02_OCTVU</name>
<keyword evidence="1" id="KW-0812">Transmembrane</keyword>
<keyword evidence="1" id="KW-0472">Membrane</keyword>
<gene>
    <name evidence="2" type="ORF">OCTVUL_1B012651</name>
</gene>
<feature type="transmembrane region" description="Helical" evidence="1">
    <location>
        <begin position="66"/>
        <end position="84"/>
    </location>
</feature>
<evidence type="ECO:0000313" key="3">
    <source>
        <dbReference type="Proteomes" id="UP001162480"/>
    </source>
</evidence>
<feature type="transmembrane region" description="Helical" evidence="1">
    <location>
        <begin position="34"/>
        <end position="59"/>
    </location>
</feature>
<accession>A0AA36BL02</accession>
<protein>
    <submittedName>
        <fullName evidence="2">Uncharacterized protein</fullName>
    </submittedName>
</protein>
<proteinExistence type="predicted"/>
<reference evidence="2" key="1">
    <citation type="submission" date="2023-08" db="EMBL/GenBank/DDBJ databases">
        <authorList>
            <person name="Alioto T."/>
            <person name="Alioto T."/>
            <person name="Gomez Garrido J."/>
        </authorList>
    </citation>
    <scope>NUCLEOTIDE SEQUENCE</scope>
</reference>
<dbReference type="EMBL" id="OX597831">
    <property type="protein sequence ID" value="CAI9736245.1"/>
    <property type="molecule type" value="Genomic_DNA"/>
</dbReference>